<keyword evidence="1" id="KW-0378">Hydrolase</keyword>
<keyword evidence="2" id="KW-1185">Reference proteome</keyword>
<name>A0ACC3YBW2_COLTU</name>
<comment type="caution">
    <text evidence="1">The sequence shown here is derived from an EMBL/GenBank/DDBJ whole genome shotgun (WGS) entry which is preliminary data.</text>
</comment>
<dbReference type="Proteomes" id="UP000805649">
    <property type="component" value="Unassembled WGS sequence"/>
</dbReference>
<sequence length="850" mass="94356">MLESTLAIFNSLAKAPDDQNQADTIVSLWRRLKEDFNTADPDLTIARDSSFSTFVLQHVNPALLNVALDAELADDIAKLNRDLLKEGLYRLGANLKHFEVSKSTFVFLFGVSVAASRAAQDAFKYLRQTHPKVTILDINRAFESTSPTITTQGAPFVKERKPVDRLKEALTSLDVNAWSKPPRKAESRDLAREENSDDGITDGNDKNKGTNGKKGQAGDHRRASIDLGKDSDRVDLFRAGSRAPNPSDDSHAPGKRLDEQEHMEGSDSDRELDNSFHLGGNGGNSSDEEGEEFGIPEIPETPPAKNRMNPQQSFHRDLSTIVEESTIFSDPLPSPTVNKKQHLPVTESSDVFSSNITTRRNRRSASVANIQDEHHPRKRAKSDTSNDESFEFSRCSKQERKFSPELPRHGLPAQQQSSPLFDRSPQIGPFDEDSFQSPKDINPPAHSSVLLSPSSTALPIPSPLADKSIAESRTSATMEPLQTVSVQRIDTTTWLRGAELLHCMGMILESCGEHYWLLVDSLVTSKKVPSLDKSTFLGLSQPNTTAVLPLFLGGNHWTLVILRRHASYVEADFYDSLQNDAHTREAQTQLDGFCRAYLPNLSRPAGYMASMPCAQQSNANDCGVHVIAFLAYLVVQRTAPAINSSLWRTLITIMTDTSMAQHGELLSAKDRHRVFFRSQFLDHGDMAPPTSSIPAPVLKPGRVSTSEANDFAAKVDEWKKNVVADAANANKERASVWTAAHQQLMRTGHVLQNIGTMAAATLRTAEATVLHKKDEHCRRKQLAVQEGDSPVRLAETEQTRWLAEAEREMLRAEKDAQKLRVYTQIWEFMAELVEEGRCAVERRLDMAQGV</sequence>
<organism evidence="1 2">
    <name type="scientific">Colletotrichum truncatum</name>
    <name type="common">Anthracnose fungus</name>
    <name type="synonym">Colletotrichum capsici</name>
    <dbReference type="NCBI Taxonomy" id="5467"/>
    <lineage>
        <taxon>Eukaryota</taxon>
        <taxon>Fungi</taxon>
        <taxon>Dikarya</taxon>
        <taxon>Ascomycota</taxon>
        <taxon>Pezizomycotina</taxon>
        <taxon>Sordariomycetes</taxon>
        <taxon>Hypocreomycetidae</taxon>
        <taxon>Glomerellales</taxon>
        <taxon>Glomerellaceae</taxon>
        <taxon>Colletotrichum</taxon>
        <taxon>Colletotrichum truncatum species complex</taxon>
    </lineage>
</organism>
<evidence type="ECO:0000313" key="2">
    <source>
        <dbReference type="Proteomes" id="UP000805649"/>
    </source>
</evidence>
<gene>
    <name evidence="1" type="ORF">CTRU02_215763</name>
</gene>
<keyword evidence="1" id="KW-0645">Protease</keyword>
<protein>
    <submittedName>
        <fullName evidence="1">Ulp1 protease family protein</fullName>
    </submittedName>
</protein>
<reference evidence="1 2" key="1">
    <citation type="journal article" date="2020" name="Phytopathology">
        <title>Genome Sequence Resources of Colletotrichum truncatum, C. plurivorum, C. musicola, and C. sojae: Four Species Pathogenic to Soybean (Glycine max).</title>
        <authorList>
            <person name="Rogerio F."/>
            <person name="Boufleur T.R."/>
            <person name="Ciampi-Guillardi M."/>
            <person name="Sukno S.A."/>
            <person name="Thon M.R."/>
            <person name="Massola Junior N.S."/>
            <person name="Baroncelli R."/>
        </authorList>
    </citation>
    <scope>NUCLEOTIDE SEQUENCE [LARGE SCALE GENOMIC DNA]</scope>
    <source>
        <strain evidence="1 2">CMES1059</strain>
    </source>
</reference>
<proteinExistence type="predicted"/>
<dbReference type="EMBL" id="VUJX02000019">
    <property type="protein sequence ID" value="KAL0929310.1"/>
    <property type="molecule type" value="Genomic_DNA"/>
</dbReference>
<accession>A0ACC3YBW2</accession>
<evidence type="ECO:0000313" key="1">
    <source>
        <dbReference type="EMBL" id="KAL0929310.1"/>
    </source>
</evidence>